<dbReference type="CDD" id="cd04186">
    <property type="entry name" value="GT_2_like_c"/>
    <property type="match status" value="1"/>
</dbReference>
<evidence type="ECO:0000313" key="5">
    <source>
        <dbReference type="Proteomes" id="UP001338137"/>
    </source>
</evidence>
<keyword evidence="4" id="KW-0328">Glycosyltransferase</keyword>
<sequence>MEFTGERFVPHLTEEQIRVEHLQRYLSVQEIVKGKVVLDAACGEGYGSSILSETAASVTGIDISEQTIEHASKTYTNNNLTFLVASIERLPIEEHSVDVVVSFETIEHVNESLQKSFLNEIKRVLKPDGILIISTPNKLVYSDLRDYKNPYHIKEFYKDEYNDFLKGYFEEVEIFHQKNEVASVITQFSNDGSVRQIKLEKERPDFEGTYFLAICSDEKKENLNIGSSILFENKYSEMLSRILSLQDEVEDKNSHIKLLDSNKKELIDEISRLKDLQIDLQQKLIEKQEKIINAQIENSNLKNDLEKIVNKTNDLLKTKTDEHFMEIQSRNLEIQTKDLEIQSRNFESQSKDQELKNKDGHINILLESDRALANIYNSTGWRLLSKYYRLRDSIIPKNSKRKLIAKLISKSIKEPKKMFRSLNKSNLKKLKYYMSTEETGNIENRIDNFVDRHKQVKQVEIELVIQNQIKDKIIFPKYEKPVVSIIIPVYNQWEYTYSCLKSISNHTNHIAYEVIIADDMSSDETTEITNYIENIQVVRDGVNRGFLLNCNNAAKQANGQYILFLNNDTNVQENWLKYLIDVVENNSKIGMVGSKLVYPDGRLQEAGGIIWNDASGWNYGRLDDPNKPEYNYVKEVDYVSGAAIMIRSGLWNEIGGFDERYVPAYFEDSDLAFEVRKHGYKVVLQPKSVVVHFEGISHGTDTGTGIKSYQISNKEKFIEKWKTVLGNQFDNAQGVFQARDRSNSKKTILVIDHYVPHFDKDAGSRTVFQYLKLFQKLGFNVKFLGDNFFQHEPYTSELQQMGIEVFYGEWYSKHWKEWLKTNGQYIDYTFLNRPHISEKYIDIVKKNTNSKVIYYGHDLHFLRELREYELSGNPKLYDSSNEWKKRELEICSKADIIYYPSQVEVEELRKYLPNLNIKAIPAYIYDEIESGKPDFEQRKDLLFVGGFGHKPNVDAVKWFLQEIFPIILEKEKSLKLYIVGSNPPDEVLEFQSENVIVTGFVSDEELNSYYKNSRTVVVPLRYGAGVKGKVVEALYHQLPIVTTSVGAEGLPGVDYYLKICDDPKEFAHKVLELYSNVSQLEEYSLNSYEYVQTYFSEKSVLATISTDFGIERNLLNDNKIESTS</sequence>
<protein>
    <submittedName>
        <fullName evidence="4">Glycosyltransferase</fullName>
        <ecNumber evidence="4">2.4.-.-</ecNumber>
    </submittedName>
</protein>
<feature type="domain" description="Glycosyltransferase 2-like" evidence="2">
    <location>
        <begin position="484"/>
        <end position="618"/>
    </location>
</feature>
<name>A0ABU6G195_9BACL</name>
<evidence type="ECO:0000313" key="4">
    <source>
        <dbReference type="EMBL" id="MEC0227944.1"/>
    </source>
</evidence>
<proteinExistence type="predicted"/>
<dbReference type="Pfam" id="PF08241">
    <property type="entry name" value="Methyltransf_11"/>
    <property type="match status" value="1"/>
</dbReference>
<dbReference type="Gene3D" id="3.40.50.2000">
    <property type="entry name" value="Glycogen Phosphorylase B"/>
    <property type="match status" value="1"/>
</dbReference>
<dbReference type="Gene3D" id="3.40.50.150">
    <property type="entry name" value="Vaccinia Virus protein VP39"/>
    <property type="match status" value="1"/>
</dbReference>
<dbReference type="RefSeq" id="WP_326072234.1">
    <property type="nucleotide sequence ID" value="NZ_JARLKY010000026.1"/>
</dbReference>
<gene>
    <name evidence="4" type="ORF">P4I72_12480</name>
</gene>
<dbReference type="Pfam" id="PF00535">
    <property type="entry name" value="Glycos_transf_2"/>
    <property type="match status" value="1"/>
</dbReference>
<dbReference type="SUPFAM" id="SSF53335">
    <property type="entry name" value="S-adenosyl-L-methionine-dependent methyltransferases"/>
    <property type="match status" value="1"/>
</dbReference>
<dbReference type="SUPFAM" id="SSF53756">
    <property type="entry name" value="UDP-Glycosyltransferase/glycogen phosphorylase"/>
    <property type="match status" value="1"/>
</dbReference>
<dbReference type="CDD" id="cd02440">
    <property type="entry name" value="AdoMet_MTases"/>
    <property type="match status" value="1"/>
</dbReference>
<dbReference type="PANTHER" id="PTHR43179">
    <property type="entry name" value="RHAMNOSYLTRANSFERASE WBBL"/>
    <property type="match status" value="1"/>
</dbReference>
<reference evidence="4 5" key="1">
    <citation type="submission" date="2023-03" db="EMBL/GenBank/DDBJ databases">
        <title>Bacillus Genome Sequencing.</title>
        <authorList>
            <person name="Dunlap C."/>
        </authorList>
    </citation>
    <scope>NUCLEOTIDE SEQUENCE [LARGE SCALE GENOMIC DNA]</scope>
    <source>
        <strain evidence="4 5">BD-533</strain>
    </source>
</reference>
<dbReference type="InterPro" id="IPR001173">
    <property type="entry name" value="Glyco_trans_2-like"/>
</dbReference>
<feature type="coiled-coil region" evidence="1">
    <location>
        <begin position="256"/>
        <end position="311"/>
    </location>
</feature>
<dbReference type="GO" id="GO:0016757">
    <property type="term" value="F:glycosyltransferase activity"/>
    <property type="evidence" value="ECO:0007669"/>
    <property type="project" value="UniProtKB-KW"/>
</dbReference>
<dbReference type="SUPFAM" id="SSF53448">
    <property type="entry name" value="Nucleotide-diphospho-sugar transferases"/>
    <property type="match status" value="1"/>
</dbReference>
<dbReference type="Proteomes" id="UP001338137">
    <property type="component" value="Unassembled WGS sequence"/>
</dbReference>
<organism evidence="4 5">
    <name type="scientific">Paenibacillus alba</name>
    <dbReference type="NCBI Taxonomy" id="1197127"/>
    <lineage>
        <taxon>Bacteria</taxon>
        <taxon>Bacillati</taxon>
        <taxon>Bacillota</taxon>
        <taxon>Bacilli</taxon>
        <taxon>Bacillales</taxon>
        <taxon>Paenibacillaceae</taxon>
        <taxon>Paenibacillus</taxon>
    </lineage>
</organism>
<evidence type="ECO:0000259" key="2">
    <source>
        <dbReference type="Pfam" id="PF00535"/>
    </source>
</evidence>
<dbReference type="InterPro" id="IPR029063">
    <property type="entry name" value="SAM-dependent_MTases_sf"/>
</dbReference>
<dbReference type="Gene3D" id="3.90.550.10">
    <property type="entry name" value="Spore Coat Polysaccharide Biosynthesis Protein SpsA, Chain A"/>
    <property type="match status" value="1"/>
</dbReference>
<dbReference type="EMBL" id="JARLKY010000026">
    <property type="protein sequence ID" value="MEC0227944.1"/>
    <property type="molecule type" value="Genomic_DNA"/>
</dbReference>
<dbReference type="EC" id="2.4.-.-" evidence="4"/>
<dbReference type="PANTHER" id="PTHR43179:SF7">
    <property type="entry name" value="RHAMNOSYLTRANSFERASE WBBL"/>
    <property type="match status" value="1"/>
</dbReference>
<evidence type="ECO:0000256" key="1">
    <source>
        <dbReference type="SAM" id="Coils"/>
    </source>
</evidence>
<comment type="caution">
    <text evidence="4">The sequence shown here is derived from an EMBL/GenBank/DDBJ whole genome shotgun (WGS) entry which is preliminary data.</text>
</comment>
<keyword evidence="5" id="KW-1185">Reference proteome</keyword>
<feature type="domain" description="Methyltransferase type 11" evidence="3">
    <location>
        <begin position="38"/>
        <end position="133"/>
    </location>
</feature>
<keyword evidence="1" id="KW-0175">Coiled coil</keyword>
<dbReference type="InterPro" id="IPR029044">
    <property type="entry name" value="Nucleotide-diphossugar_trans"/>
</dbReference>
<accession>A0ABU6G195</accession>
<evidence type="ECO:0000259" key="3">
    <source>
        <dbReference type="Pfam" id="PF08241"/>
    </source>
</evidence>
<keyword evidence="4" id="KW-0808">Transferase</keyword>
<dbReference type="Pfam" id="PF13692">
    <property type="entry name" value="Glyco_trans_1_4"/>
    <property type="match status" value="1"/>
</dbReference>
<dbReference type="InterPro" id="IPR013216">
    <property type="entry name" value="Methyltransf_11"/>
</dbReference>
<dbReference type="CDD" id="cd03801">
    <property type="entry name" value="GT4_PimA-like"/>
    <property type="match status" value="1"/>
</dbReference>